<accession>A0AAV8Z746</accession>
<dbReference type="AlphaFoldDB" id="A0AAV8Z746"/>
<feature type="region of interest" description="Disordered" evidence="1">
    <location>
        <begin position="111"/>
        <end position="161"/>
    </location>
</feature>
<keyword evidence="3" id="KW-1185">Reference proteome</keyword>
<evidence type="ECO:0000313" key="2">
    <source>
        <dbReference type="EMBL" id="KAJ8959881.1"/>
    </source>
</evidence>
<comment type="caution">
    <text evidence="2">The sequence shown here is derived from an EMBL/GenBank/DDBJ whole genome shotgun (WGS) entry which is preliminary data.</text>
</comment>
<protein>
    <submittedName>
        <fullName evidence="2">Uncharacterized protein</fullName>
    </submittedName>
</protein>
<gene>
    <name evidence="2" type="ORF">NQ318_011617</name>
</gene>
<dbReference type="Proteomes" id="UP001162162">
    <property type="component" value="Unassembled WGS sequence"/>
</dbReference>
<sequence>MTAIFSNSSALGSMDIKHEMIYRDDDVLLVKSEPQIHSPCSTSSNGITVTNLLSSNICATSNGLVTTLAGSSALSASNGLGTAVSNNGLGAVGPFSGFGNTNVAVATVTPNKRPRTNDWNSPSPTTISVSVPPLTPSPDRPPSLTRYDPYSPNGKIGKYTQSTPYFNKAKC</sequence>
<dbReference type="EMBL" id="JAPWTK010000011">
    <property type="protein sequence ID" value="KAJ8959881.1"/>
    <property type="molecule type" value="Genomic_DNA"/>
</dbReference>
<organism evidence="2 3">
    <name type="scientific">Aromia moschata</name>
    <dbReference type="NCBI Taxonomy" id="1265417"/>
    <lineage>
        <taxon>Eukaryota</taxon>
        <taxon>Metazoa</taxon>
        <taxon>Ecdysozoa</taxon>
        <taxon>Arthropoda</taxon>
        <taxon>Hexapoda</taxon>
        <taxon>Insecta</taxon>
        <taxon>Pterygota</taxon>
        <taxon>Neoptera</taxon>
        <taxon>Endopterygota</taxon>
        <taxon>Coleoptera</taxon>
        <taxon>Polyphaga</taxon>
        <taxon>Cucujiformia</taxon>
        <taxon>Chrysomeloidea</taxon>
        <taxon>Cerambycidae</taxon>
        <taxon>Cerambycinae</taxon>
        <taxon>Callichromatini</taxon>
        <taxon>Aromia</taxon>
    </lineage>
</organism>
<name>A0AAV8Z746_9CUCU</name>
<evidence type="ECO:0000256" key="1">
    <source>
        <dbReference type="SAM" id="MobiDB-lite"/>
    </source>
</evidence>
<proteinExistence type="predicted"/>
<reference evidence="2" key="1">
    <citation type="journal article" date="2023" name="Insect Mol. Biol.">
        <title>Genome sequencing provides insights into the evolution of gene families encoding plant cell wall-degrading enzymes in longhorned beetles.</title>
        <authorList>
            <person name="Shin N.R."/>
            <person name="Okamura Y."/>
            <person name="Kirsch R."/>
            <person name="Pauchet Y."/>
        </authorList>
    </citation>
    <scope>NUCLEOTIDE SEQUENCE</scope>
    <source>
        <strain evidence="2">AMC_N1</strain>
    </source>
</reference>
<feature type="compositionally biased region" description="Low complexity" evidence="1">
    <location>
        <begin position="121"/>
        <end position="132"/>
    </location>
</feature>
<evidence type="ECO:0000313" key="3">
    <source>
        <dbReference type="Proteomes" id="UP001162162"/>
    </source>
</evidence>